<organism evidence="2 3">
    <name type="scientific">Paenibacillus athensensis</name>
    <dbReference type="NCBI Taxonomy" id="1967502"/>
    <lineage>
        <taxon>Bacteria</taxon>
        <taxon>Bacillati</taxon>
        <taxon>Bacillota</taxon>
        <taxon>Bacilli</taxon>
        <taxon>Bacillales</taxon>
        <taxon>Paenibacillaceae</taxon>
        <taxon>Paenibacillus</taxon>
    </lineage>
</organism>
<evidence type="ECO:0000313" key="2">
    <source>
        <dbReference type="EMBL" id="TFE84209.1"/>
    </source>
</evidence>
<comment type="caution">
    <text evidence="2">The sequence shown here is derived from an EMBL/GenBank/DDBJ whole genome shotgun (WGS) entry which is preliminary data.</text>
</comment>
<dbReference type="RefSeq" id="WP_134756334.1">
    <property type="nucleotide sequence ID" value="NZ_MYFO02000019.1"/>
</dbReference>
<proteinExistence type="predicted"/>
<keyword evidence="3" id="KW-1185">Reference proteome</keyword>
<evidence type="ECO:0000313" key="3">
    <source>
        <dbReference type="Proteomes" id="UP000298246"/>
    </source>
</evidence>
<feature type="transmembrane region" description="Helical" evidence="1">
    <location>
        <begin position="6"/>
        <end position="27"/>
    </location>
</feature>
<gene>
    <name evidence="2" type="ORF">B5M42_20770</name>
</gene>
<evidence type="ECO:0000256" key="1">
    <source>
        <dbReference type="SAM" id="Phobius"/>
    </source>
</evidence>
<sequence length="71" mass="7746">MNANLFYVIFTVILLAGLAGTLMVGFSKKNRDGDQTYFQKTGAKWVRLTSLYVVAIACGVAALIAFVKGWL</sequence>
<dbReference type="OrthoDB" id="2665332at2"/>
<keyword evidence="1" id="KW-0812">Transmembrane</keyword>
<dbReference type="Proteomes" id="UP000298246">
    <property type="component" value="Unassembled WGS sequence"/>
</dbReference>
<keyword evidence="1" id="KW-0472">Membrane</keyword>
<name>A0A4Y8PTL8_9BACL</name>
<reference evidence="2 3" key="1">
    <citation type="submission" date="2017-03" db="EMBL/GenBank/DDBJ databases">
        <title>Isolation of Levoglucosan Utilizing Bacteria.</title>
        <authorList>
            <person name="Arya A.S."/>
        </authorList>
    </citation>
    <scope>NUCLEOTIDE SEQUENCE [LARGE SCALE GENOMIC DNA]</scope>
    <source>
        <strain evidence="2 3">MEC069</strain>
    </source>
</reference>
<protein>
    <submittedName>
        <fullName evidence="2">Uncharacterized protein</fullName>
    </submittedName>
</protein>
<accession>A0A4Y8PTL8</accession>
<feature type="transmembrane region" description="Helical" evidence="1">
    <location>
        <begin position="48"/>
        <end position="67"/>
    </location>
</feature>
<dbReference type="AlphaFoldDB" id="A0A4Y8PTL8"/>
<keyword evidence="1" id="KW-1133">Transmembrane helix</keyword>
<dbReference type="EMBL" id="MYFO01000037">
    <property type="protein sequence ID" value="TFE84209.1"/>
    <property type="molecule type" value="Genomic_DNA"/>
</dbReference>